<proteinExistence type="predicted"/>
<dbReference type="GO" id="GO:0016020">
    <property type="term" value="C:membrane"/>
    <property type="evidence" value="ECO:0007669"/>
    <property type="project" value="UniProtKB-SubCell"/>
</dbReference>
<dbReference type="Proteomes" id="UP000777438">
    <property type="component" value="Unassembled WGS sequence"/>
</dbReference>
<feature type="transmembrane region" description="Helical" evidence="6">
    <location>
        <begin position="145"/>
        <end position="166"/>
    </location>
</feature>
<protein>
    <submittedName>
        <fullName evidence="7">Amino acid/polyamine transporter I</fullName>
    </submittedName>
</protein>
<dbReference type="PIRSF" id="PIRSF006060">
    <property type="entry name" value="AA_transporter"/>
    <property type="match status" value="1"/>
</dbReference>
<feature type="transmembrane region" description="Helical" evidence="6">
    <location>
        <begin position="104"/>
        <end position="125"/>
    </location>
</feature>
<feature type="transmembrane region" description="Helical" evidence="6">
    <location>
        <begin position="42"/>
        <end position="67"/>
    </location>
</feature>
<dbReference type="AlphaFoldDB" id="A0A9P8WFD5"/>
<dbReference type="PANTHER" id="PTHR45649:SF7">
    <property type="entry name" value="CHOLINE TRANSPORT PROTEIN"/>
    <property type="match status" value="1"/>
</dbReference>
<evidence type="ECO:0000256" key="6">
    <source>
        <dbReference type="SAM" id="Phobius"/>
    </source>
</evidence>
<accession>A0A9P8WFD5</accession>
<organism evidence="7 8">
    <name type="scientific">Thelonectria olida</name>
    <dbReference type="NCBI Taxonomy" id="1576542"/>
    <lineage>
        <taxon>Eukaryota</taxon>
        <taxon>Fungi</taxon>
        <taxon>Dikarya</taxon>
        <taxon>Ascomycota</taxon>
        <taxon>Pezizomycotina</taxon>
        <taxon>Sordariomycetes</taxon>
        <taxon>Hypocreomycetidae</taxon>
        <taxon>Hypocreales</taxon>
        <taxon>Nectriaceae</taxon>
        <taxon>Thelonectria</taxon>
    </lineage>
</organism>
<keyword evidence="5 6" id="KW-0472">Membrane</keyword>
<feature type="transmembrane region" description="Helical" evidence="6">
    <location>
        <begin position="389"/>
        <end position="407"/>
    </location>
</feature>
<keyword evidence="3 6" id="KW-0812">Transmembrane</keyword>
<name>A0A9P8WFD5_9HYPO</name>
<gene>
    <name evidence="7" type="ORF">B0T10DRAFT_527012</name>
</gene>
<dbReference type="GO" id="GO:0022857">
    <property type="term" value="F:transmembrane transporter activity"/>
    <property type="evidence" value="ECO:0007669"/>
    <property type="project" value="InterPro"/>
</dbReference>
<feature type="transmembrane region" description="Helical" evidence="6">
    <location>
        <begin position="238"/>
        <end position="259"/>
    </location>
</feature>
<feature type="transmembrane region" description="Helical" evidence="6">
    <location>
        <begin position="79"/>
        <end position="98"/>
    </location>
</feature>
<dbReference type="Gene3D" id="1.20.1740.10">
    <property type="entry name" value="Amino acid/polyamine transporter I"/>
    <property type="match status" value="1"/>
</dbReference>
<feature type="transmembrane region" description="Helical" evidence="6">
    <location>
        <begin position="186"/>
        <end position="205"/>
    </location>
</feature>
<evidence type="ECO:0000256" key="2">
    <source>
        <dbReference type="ARBA" id="ARBA00022448"/>
    </source>
</evidence>
<dbReference type="EMBL" id="JAGPYM010000004">
    <property type="protein sequence ID" value="KAH6896037.1"/>
    <property type="molecule type" value="Genomic_DNA"/>
</dbReference>
<evidence type="ECO:0000313" key="7">
    <source>
        <dbReference type="EMBL" id="KAH6896037.1"/>
    </source>
</evidence>
<evidence type="ECO:0000313" key="8">
    <source>
        <dbReference type="Proteomes" id="UP000777438"/>
    </source>
</evidence>
<evidence type="ECO:0000256" key="3">
    <source>
        <dbReference type="ARBA" id="ARBA00022692"/>
    </source>
</evidence>
<reference evidence="7 8" key="1">
    <citation type="journal article" date="2021" name="Nat. Commun.">
        <title>Genetic determinants of endophytism in the Arabidopsis root mycobiome.</title>
        <authorList>
            <person name="Mesny F."/>
            <person name="Miyauchi S."/>
            <person name="Thiergart T."/>
            <person name="Pickel B."/>
            <person name="Atanasova L."/>
            <person name="Karlsson M."/>
            <person name="Huettel B."/>
            <person name="Barry K.W."/>
            <person name="Haridas S."/>
            <person name="Chen C."/>
            <person name="Bauer D."/>
            <person name="Andreopoulos W."/>
            <person name="Pangilinan J."/>
            <person name="LaButti K."/>
            <person name="Riley R."/>
            <person name="Lipzen A."/>
            <person name="Clum A."/>
            <person name="Drula E."/>
            <person name="Henrissat B."/>
            <person name="Kohler A."/>
            <person name="Grigoriev I.V."/>
            <person name="Martin F.M."/>
            <person name="Hacquard S."/>
        </authorList>
    </citation>
    <scope>NUCLEOTIDE SEQUENCE [LARGE SCALE GENOMIC DNA]</scope>
    <source>
        <strain evidence="7 8">MPI-CAGE-CH-0241</strain>
    </source>
</reference>
<feature type="transmembrane region" description="Helical" evidence="6">
    <location>
        <begin position="316"/>
        <end position="338"/>
    </location>
</feature>
<keyword evidence="4 6" id="KW-1133">Transmembrane helix</keyword>
<keyword evidence="8" id="KW-1185">Reference proteome</keyword>
<dbReference type="PANTHER" id="PTHR45649">
    <property type="entry name" value="AMINO-ACID PERMEASE BAT1"/>
    <property type="match status" value="1"/>
</dbReference>
<sequence>MLVFAQCAARFATAGGAYHYAVFLLPDKYRRQCAYPLGWLNYFGWVLTHAACCAVTATLALALINLCDADFDVTVRWRLFIAYLIVAVVCWAVNLFGLRGIPTLEIIGCWVTVIGFVGFSIALLAKAPKASTRFVFVETNNDTGYSSTGLAVLLGLMNSFSTLMGLDSPTHLGEELPQPKRILPRILIVVIVSQFVIGIIWILVLGFSIRDLSAIVATSTGVPVLEIIRLALDSRAAAIVFCSVLLINMAASSLGSGITMSRQGYAFARDSGLFWNDWLTKLSPGTNLPTWSIHLSSGLVVLIGLIYLFSLTAFNAIIGAQAVCQIVSFGFPALVLLLTRGSSLPPSRRWNFGVWGDLVYMVTVVYVVLVVIVAFIPQTHPVRAETMNYTVLIMGCLAVAMTAAWFLEGKTKFSPPVNAEAEVDVEIIDGIEGGVESTIEEPDKKDTTASVTRSA</sequence>
<evidence type="ECO:0000256" key="1">
    <source>
        <dbReference type="ARBA" id="ARBA00004141"/>
    </source>
</evidence>
<dbReference type="Pfam" id="PF13520">
    <property type="entry name" value="AA_permease_2"/>
    <property type="match status" value="1"/>
</dbReference>
<feature type="transmembrane region" description="Helical" evidence="6">
    <location>
        <begin position="291"/>
        <end position="310"/>
    </location>
</feature>
<comment type="caution">
    <text evidence="7">The sequence shown here is derived from an EMBL/GenBank/DDBJ whole genome shotgun (WGS) entry which is preliminary data.</text>
</comment>
<feature type="transmembrane region" description="Helical" evidence="6">
    <location>
        <begin position="358"/>
        <end position="377"/>
    </location>
</feature>
<dbReference type="InterPro" id="IPR002293">
    <property type="entry name" value="AA/rel_permease1"/>
</dbReference>
<evidence type="ECO:0000256" key="5">
    <source>
        <dbReference type="ARBA" id="ARBA00023136"/>
    </source>
</evidence>
<dbReference type="OrthoDB" id="2417308at2759"/>
<keyword evidence="2" id="KW-0813">Transport</keyword>
<comment type="subcellular location">
    <subcellularLocation>
        <location evidence="1">Membrane</location>
        <topology evidence="1">Multi-pass membrane protein</topology>
    </subcellularLocation>
</comment>
<evidence type="ECO:0000256" key="4">
    <source>
        <dbReference type="ARBA" id="ARBA00022989"/>
    </source>
</evidence>